<evidence type="ECO:0000313" key="2">
    <source>
        <dbReference type="Proteomes" id="UP000256690"/>
    </source>
</evidence>
<keyword evidence="2" id="KW-1185">Reference proteome</keyword>
<proteinExistence type="predicted"/>
<accession>A0A3D8QJ19</accession>
<gene>
    <name evidence="1" type="ORF">DSM5745_10380</name>
</gene>
<sequence length="263" mass="28843">MAIVDVSTVCIRERILGRISDSWPCSWDQGAKLDSAICGRTPDPERVNSPSAAMLPYPTHTCTVGIVQGTRGHGKSLGGPHRVLLKSEYRHPATVRRGTSTLLEGTAQAKQSIRAPGAVSDSRQGHYLAASIGRRLAICRWLRSHPAPSRSALRSSAALVTPDGAQLLARLVTADSRDGCRCPHSHLSEYRPEERGEATTWIRSFVKRYVPDIASNELVVWDTLRSVTFDTMGLVHVCRFCSTAGKRPQSEQSTVTVLERRSF</sequence>
<dbReference type="Proteomes" id="UP000256690">
    <property type="component" value="Unassembled WGS sequence"/>
</dbReference>
<evidence type="ECO:0000313" key="1">
    <source>
        <dbReference type="EMBL" id="RDW61708.1"/>
    </source>
</evidence>
<dbReference type="RefSeq" id="XP_026598839.1">
    <property type="nucleotide sequence ID" value="XM_026752396.1"/>
</dbReference>
<name>A0A3D8QJ19_9EURO</name>
<organism evidence="1 2">
    <name type="scientific">Aspergillus mulundensis</name>
    <dbReference type="NCBI Taxonomy" id="1810919"/>
    <lineage>
        <taxon>Eukaryota</taxon>
        <taxon>Fungi</taxon>
        <taxon>Dikarya</taxon>
        <taxon>Ascomycota</taxon>
        <taxon>Pezizomycotina</taxon>
        <taxon>Eurotiomycetes</taxon>
        <taxon>Eurotiomycetidae</taxon>
        <taxon>Eurotiales</taxon>
        <taxon>Aspergillaceae</taxon>
        <taxon>Aspergillus</taxon>
        <taxon>Aspergillus subgen. Nidulantes</taxon>
    </lineage>
</organism>
<dbReference type="EMBL" id="PVWQ01000016">
    <property type="protein sequence ID" value="RDW61708.1"/>
    <property type="molecule type" value="Genomic_DNA"/>
</dbReference>
<reference evidence="1 2" key="1">
    <citation type="journal article" date="2018" name="IMA Fungus">
        <title>IMA Genome-F 9: Draft genome sequence of Annulohypoxylon stygium, Aspergillus mulundensis, Berkeleyomyces basicola (syn. Thielaviopsis basicola), Ceratocystis smalleyi, two Cercospora beticola strains, Coleophoma cylindrospora, Fusarium fracticaudum, Phialophora cf. hyalina, and Morchella septimelata.</title>
        <authorList>
            <person name="Wingfield B.D."/>
            <person name="Bills G.F."/>
            <person name="Dong Y."/>
            <person name="Huang W."/>
            <person name="Nel W.J."/>
            <person name="Swalarsk-Parry B.S."/>
            <person name="Vaghefi N."/>
            <person name="Wilken P.M."/>
            <person name="An Z."/>
            <person name="de Beer Z.W."/>
            <person name="De Vos L."/>
            <person name="Chen L."/>
            <person name="Duong T.A."/>
            <person name="Gao Y."/>
            <person name="Hammerbacher A."/>
            <person name="Kikkert J.R."/>
            <person name="Li Y."/>
            <person name="Li H."/>
            <person name="Li K."/>
            <person name="Li Q."/>
            <person name="Liu X."/>
            <person name="Ma X."/>
            <person name="Naidoo K."/>
            <person name="Pethybridge S.J."/>
            <person name="Sun J."/>
            <person name="Steenkamp E.T."/>
            <person name="van der Nest M.A."/>
            <person name="van Wyk S."/>
            <person name="Wingfield M.J."/>
            <person name="Xiong C."/>
            <person name="Yue Q."/>
            <person name="Zhang X."/>
        </authorList>
    </citation>
    <scope>NUCLEOTIDE SEQUENCE [LARGE SCALE GENOMIC DNA]</scope>
    <source>
        <strain evidence="1 2">DSM 5745</strain>
    </source>
</reference>
<dbReference type="AlphaFoldDB" id="A0A3D8QJ19"/>
<dbReference type="GeneID" id="38120750"/>
<comment type="caution">
    <text evidence="1">The sequence shown here is derived from an EMBL/GenBank/DDBJ whole genome shotgun (WGS) entry which is preliminary data.</text>
</comment>
<protein>
    <submittedName>
        <fullName evidence="1">Uncharacterized protein</fullName>
    </submittedName>
</protein>